<reference evidence="4" key="1">
    <citation type="journal article" date="2019" name="Int. J. Syst. Evol. Microbiol.">
        <title>The Global Catalogue of Microorganisms (GCM) 10K type strain sequencing project: providing services to taxonomists for standard genome sequencing and annotation.</title>
        <authorList>
            <consortium name="The Broad Institute Genomics Platform"/>
            <consortium name="The Broad Institute Genome Sequencing Center for Infectious Disease"/>
            <person name="Wu L."/>
            <person name="Ma J."/>
        </authorList>
    </citation>
    <scope>NUCLEOTIDE SEQUENCE [LARGE SCALE GENOMIC DNA]</scope>
    <source>
        <strain evidence="4">JCM 17983</strain>
    </source>
</reference>
<feature type="transmembrane region" description="Helical" evidence="2">
    <location>
        <begin position="79"/>
        <end position="101"/>
    </location>
</feature>
<protein>
    <submittedName>
        <fullName evidence="3">Uncharacterized protein</fullName>
    </submittedName>
</protein>
<keyword evidence="2" id="KW-0812">Transmembrane</keyword>
<name>A0ABP9EM78_9PSEU</name>
<keyword evidence="2" id="KW-0472">Membrane</keyword>
<evidence type="ECO:0000313" key="4">
    <source>
        <dbReference type="Proteomes" id="UP001500457"/>
    </source>
</evidence>
<proteinExistence type="predicted"/>
<feature type="transmembrane region" description="Helical" evidence="2">
    <location>
        <begin position="51"/>
        <end position="73"/>
    </location>
</feature>
<accession>A0ABP9EM78</accession>
<keyword evidence="4" id="KW-1185">Reference proteome</keyword>
<evidence type="ECO:0000256" key="1">
    <source>
        <dbReference type="SAM" id="MobiDB-lite"/>
    </source>
</evidence>
<feature type="region of interest" description="Disordered" evidence="1">
    <location>
        <begin position="148"/>
        <end position="171"/>
    </location>
</feature>
<sequence>MNLAVALAAGTSIQLSDEASTFLGLLVFGVVFLLIWPMTHVGSHYLPRRPALWVTLSVFISLAFDMVFGFLGAGLADAGFALVGAVAIAVVYLAPALLGVYTGKRSFDKFRLVRAFRLLEAEDRDSTLTFVLGKLQNVAGTALTTQGTLQGPAKRPAGPPNRGAAPWESGY</sequence>
<dbReference type="Proteomes" id="UP001500457">
    <property type="component" value="Unassembled WGS sequence"/>
</dbReference>
<gene>
    <name evidence="3" type="ORF">GCM10023203_37980</name>
</gene>
<evidence type="ECO:0000256" key="2">
    <source>
        <dbReference type="SAM" id="Phobius"/>
    </source>
</evidence>
<keyword evidence="2" id="KW-1133">Transmembrane helix</keyword>
<evidence type="ECO:0000313" key="3">
    <source>
        <dbReference type="EMBL" id="GAA4882683.1"/>
    </source>
</evidence>
<dbReference type="EMBL" id="BAABHQ010000010">
    <property type="protein sequence ID" value="GAA4882683.1"/>
    <property type="molecule type" value="Genomic_DNA"/>
</dbReference>
<feature type="transmembrane region" description="Helical" evidence="2">
    <location>
        <begin position="20"/>
        <end position="39"/>
    </location>
</feature>
<comment type="caution">
    <text evidence="3">The sequence shown here is derived from an EMBL/GenBank/DDBJ whole genome shotgun (WGS) entry which is preliminary data.</text>
</comment>
<organism evidence="3 4">
    <name type="scientific">Actinomycetospora straminea</name>
    <dbReference type="NCBI Taxonomy" id="663607"/>
    <lineage>
        <taxon>Bacteria</taxon>
        <taxon>Bacillati</taxon>
        <taxon>Actinomycetota</taxon>
        <taxon>Actinomycetes</taxon>
        <taxon>Pseudonocardiales</taxon>
        <taxon>Pseudonocardiaceae</taxon>
        <taxon>Actinomycetospora</taxon>
    </lineage>
</organism>